<dbReference type="Pfam" id="PF01751">
    <property type="entry name" value="Toprim"/>
    <property type="match status" value="1"/>
</dbReference>
<gene>
    <name evidence="2" type="ORF">J2W91_003343</name>
</gene>
<proteinExistence type="predicted"/>
<dbReference type="GO" id="GO:0006364">
    <property type="term" value="P:rRNA processing"/>
    <property type="evidence" value="ECO:0007669"/>
    <property type="project" value="TreeGrafter"/>
</dbReference>
<dbReference type="InterPro" id="IPR006171">
    <property type="entry name" value="TOPRIM_dom"/>
</dbReference>
<dbReference type="PANTHER" id="PTHR39156">
    <property type="entry name" value="RIBONUCLEASE M5"/>
    <property type="match status" value="1"/>
</dbReference>
<dbReference type="AlphaFoldDB" id="A0AAP5H2U6"/>
<dbReference type="GO" id="GO:0043822">
    <property type="term" value="F:ribonuclease M5 activity"/>
    <property type="evidence" value="ECO:0007669"/>
    <property type="project" value="TreeGrafter"/>
</dbReference>
<name>A0AAP5H2U6_PAEAM</name>
<organism evidence="2 3">
    <name type="scientific">Paenibacillus amylolyticus</name>
    <dbReference type="NCBI Taxonomy" id="1451"/>
    <lineage>
        <taxon>Bacteria</taxon>
        <taxon>Bacillati</taxon>
        <taxon>Bacillota</taxon>
        <taxon>Bacilli</taxon>
        <taxon>Bacillales</taxon>
        <taxon>Paenibacillaceae</taxon>
        <taxon>Paenibacillus</taxon>
    </lineage>
</organism>
<dbReference type="Gene3D" id="3.40.1360.10">
    <property type="match status" value="1"/>
</dbReference>
<dbReference type="PANTHER" id="PTHR39156:SF2">
    <property type="entry name" value="DNA PRIMASE (BACTERIAL TYPE) AND SMALL PRIMASE-LIKE PROTEINS"/>
    <property type="match status" value="1"/>
</dbReference>
<dbReference type="Proteomes" id="UP001254832">
    <property type="component" value="Unassembled WGS sequence"/>
</dbReference>
<feature type="domain" description="Toprim" evidence="1">
    <location>
        <begin position="17"/>
        <end position="81"/>
    </location>
</feature>
<reference evidence="2" key="1">
    <citation type="submission" date="2023-07" db="EMBL/GenBank/DDBJ databases">
        <title>Sorghum-associated microbial communities from plants grown in Nebraska, USA.</title>
        <authorList>
            <person name="Schachtman D."/>
        </authorList>
    </citation>
    <scope>NUCLEOTIDE SEQUENCE</scope>
    <source>
        <strain evidence="2">BE80</strain>
    </source>
</reference>
<comment type="caution">
    <text evidence="2">The sequence shown here is derived from an EMBL/GenBank/DDBJ whole genome shotgun (WGS) entry which is preliminary data.</text>
</comment>
<evidence type="ECO:0000313" key="2">
    <source>
        <dbReference type="EMBL" id="MDR6724857.1"/>
    </source>
</evidence>
<dbReference type="SUPFAM" id="SSF110455">
    <property type="entry name" value="Toprim domain"/>
    <property type="match status" value="1"/>
</dbReference>
<evidence type="ECO:0000313" key="3">
    <source>
        <dbReference type="Proteomes" id="UP001254832"/>
    </source>
</evidence>
<sequence>MSTQALEQEVNMMPIHVIVEGKNDRSKLKRLVGPEINILCTFGTLNSLKLETLKKQVGYDEVYLFMDNDSSGKKIRGVLRDAFPDAEQMYTRRGYAGVEGTPDEYIIAQLEKAGLEAYIQYPEQPSF</sequence>
<evidence type="ECO:0000259" key="1">
    <source>
        <dbReference type="Pfam" id="PF01751"/>
    </source>
</evidence>
<dbReference type="EMBL" id="JAVDTR010000009">
    <property type="protein sequence ID" value="MDR6724857.1"/>
    <property type="molecule type" value="Genomic_DNA"/>
</dbReference>
<accession>A0AAP5H2U6</accession>
<protein>
    <submittedName>
        <fullName evidence="2">Toprim domain protein</fullName>
    </submittedName>
</protein>